<keyword evidence="1" id="KW-0711">Selenium</keyword>
<dbReference type="InterPro" id="IPR001763">
    <property type="entry name" value="Rhodanese-like_dom"/>
</dbReference>
<evidence type="ECO:0000259" key="2">
    <source>
        <dbReference type="PROSITE" id="PS50206"/>
    </source>
</evidence>
<dbReference type="PROSITE" id="PS50206">
    <property type="entry name" value="RHODANESE_3"/>
    <property type="match status" value="1"/>
</dbReference>
<keyword evidence="4" id="KW-1185">Reference proteome</keyword>
<dbReference type="NCBIfam" id="NF008752">
    <property type="entry name" value="PRK11784.1-4"/>
    <property type="match status" value="1"/>
</dbReference>
<dbReference type="EMBL" id="JAOWRF010000295">
    <property type="protein sequence ID" value="MCV3215835.1"/>
    <property type="molecule type" value="Genomic_DNA"/>
</dbReference>
<dbReference type="GO" id="GO:0016740">
    <property type="term" value="F:transferase activity"/>
    <property type="evidence" value="ECO:0007669"/>
    <property type="project" value="UniProtKB-KW"/>
</dbReference>
<sequence>MPQLRKIGLTAMTPSPTYTRQPWSESYSEIIDVRSKSEFAEDHIPKAINLPVLNDDERAEVGTIYKQINPFTARKIGAALVSKNISQHLTEYFATKDKNYHPLVYCWRGGQRSGSMASVLSQIGWQVTLLEGGYKTYRAYVRQQIEHLTQKFTYQVLCGLTGSAKTHILHQMRLTRSAQVLDLEALANHRGSLLGEQWQGKVSFQPSQKYFESLLVEQLQNFNPHKSVWVESESQKIGNIYLPQFLWEKIKQANCVEIQIPIAVRVKFILEEYPHLVDRADILKWKLEKFKSRYGWDKLCQWHQLIDAGNWESFVQDMLQYHYDPTYRKSIKRDFTKADRVLSIPNLSDSSIDTLLDCLLPNSLALT</sequence>
<comment type="caution">
    <text evidence="3">The sequence shown here is derived from an EMBL/GenBank/DDBJ whole genome shotgun (WGS) entry which is preliminary data.</text>
</comment>
<dbReference type="PANTHER" id="PTHR30401:SF0">
    <property type="entry name" value="TRNA 2-SELENOURIDINE SYNTHASE"/>
    <property type="match status" value="1"/>
</dbReference>
<gene>
    <name evidence="3" type="primary">mnmH</name>
    <name evidence="3" type="ORF">OGM63_20380</name>
</gene>
<proteinExistence type="predicted"/>
<dbReference type="InterPro" id="IPR036873">
    <property type="entry name" value="Rhodanese-like_dom_sf"/>
</dbReference>
<dbReference type="InterPro" id="IPR058840">
    <property type="entry name" value="AAA_SelU"/>
</dbReference>
<dbReference type="Proteomes" id="UP001526143">
    <property type="component" value="Unassembled WGS sequence"/>
</dbReference>
<dbReference type="NCBIfam" id="TIGR03167">
    <property type="entry name" value="tRNA_sel_U_synt"/>
    <property type="match status" value="1"/>
</dbReference>
<evidence type="ECO:0000256" key="1">
    <source>
        <dbReference type="ARBA" id="ARBA00023266"/>
    </source>
</evidence>
<dbReference type="PANTHER" id="PTHR30401">
    <property type="entry name" value="TRNA 2-SELENOURIDINE SYNTHASE"/>
    <property type="match status" value="1"/>
</dbReference>
<keyword evidence="3" id="KW-0808">Transferase</keyword>
<dbReference type="SUPFAM" id="SSF52821">
    <property type="entry name" value="Rhodanese/Cell cycle control phosphatase"/>
    <property type="match status" value="1"/>
</dbReference>
<dbReference type="Pfam" id="PF26341">
    <property type="entry name" value="AAA_SelU"/>
    <property type="match status" value="1"/>
</dbReference>
<dbReference type="Pfam" id="PF00581">
    <property type="entry name" value="Rhodanese"/>
    <property type="match status" value="1"/>
</dbReference>
<evidence type="ECO:0000313" key="4">
    <source>
        <dbReference type="Proteomes" id="UP001526143"/>
    </source>
</evidence>
<protein>
    <submittedName>
        <fullName evidence="3">tRNA 2-selenouridine(34) synthase MnmH</fullName>
        <ecNumber evidence="3">2.5.1.-</ecNumber>
    </submittedName>
</protein>
<reference evidence="3 4" key="1">
    <citation type="submission" date="2022-10" db="EMBL/GenBank/DDBJ databases">
        <title>Identification of biosynthetic pathway for the production of the potent trypsin inhibitor radiosumin.</title>
        <authorList>
            <person name="Fewer D.P."/>
            <person name="Delbaje E."/>
            <person name="Ouyang X."/>
            <person name="Agostino P.D."/>
            <person name="Wahlsten M."/>
            <person name="Jokela J."/>
            <person name="Permi P."/>
            <person name="Haapaniemi E."/>
            <person name="Koistinen H."/>
        </authorList>
    </citation>
    <scope>NUCLEOTIDE SEQUENCE [LARGE SCALE GENOMIC DNA]</scope>
    <source>
        <strain evidence="3 4">NIES-515</strain>
    </source>
</reference>
<name>A0ABT3B4D3_9CYAN</name>
<dbReference type="SMART" id="SM00450">
    <property type="entry name" value="RHOD"/>
    <property type="match status" value="1"/>
</dbReference>
<dbReference type="NCBIfam" id="NF008750">
    <property type="entry name" value="PRK11784.1-2"/>
    <property type="match status" value="1"/>
</dbReference>
<dbReference type="CDD" id="cd01520">
    <property type="entry name" value="RHOD_YbbB"/>
    <property type="match status" value="1"/>
</dbReference>
<feature type="domain" description="Rhodanese" evidence="2">
    <location>
        <begin position="30"/>
        <end position="146"/>
    </location>
</feature>
<evidence type="ECO:0000313" key="3">
    <source>
        <dbReference type="EMBL" id="MCV3215835.1"/>
    </source>
</evidence>
<dbReference type="Gene3D" id="3.40.250.10">
    <property type="entry name" value="Rhodanese-like domain"/>
    <property type="match status" value="1"/>
</dbReference>
<dbReference type="EC" id="2.5.1.-" evidence="3"/>
<dbReference type="InterPro" id="IPR017582">
    <property type="entry name" value="SelU"/>
</dbReference>
<accession>A0ABT3B4D3</accession>
<organism evidence="3 4">
    <name type="scientific">Plectonema radiosum NIES-515</name>
    <dbReference type="NCBI Taxonomy" id="2986073"/>
    <lineage>
        <taxon>Bacteria</taxon>
        <taxon>Bacillati</taxon>
        <taxon>Cyanobacteriota</taxon>
        <taxon>Cyanophyceae</taxon>
        <taxon>Oscillatoriophycideae</taxon>
        <taxon>Oscillatoriales</taxon>
        <taxon>Microcoleaceae</taxon>
        <taxon>Plectonema</taxon>
    </lineage>
</organism>